<organism evidence="3 4">
    <name type="scientific">Stygiobacter electus</name>
    <dbReference type="NCBI Taxonomy" id="3032292"/>
    <lineage>
        <taxon>Bacteria</taxon>
        <taxon>Pseudomonadati</taxon>
        <taxon>Ignavibacteriota</taxon>
        <taxon>Ignavibacteria</taxon>
        <taxon>Ignavibacteriales</taxon>
        <taxon>Melioribacteraceae</taxon>
        <taxon>Stygiobacter</taxon>
    </lineage>
</organism>
<dbReference type="EMBL" id="JARGDL010000001">
    <property type="protein sequence ID" value="MDF1610731.1"/>
    <property type="molecule type" value="Genomic_DNA"/>
</dbReference>
<reference evidence="3" key="1">
    <citation type="submission" date="2023-03" db="EMBL/GenBank/DDBJ databases">
        <title>Stygiobacter electus gen. nov., sp. nov., facultatively anaerobic thermotolerant bacterium of the class Ignavibacteria from a well of Yessentuki mineral water deposit.</title>
        <authorList>
            <person name="Podosokorskaya O.A."/>
            <person name="Elcheninov A.G."/>
            <person name="Petrova N.F."/>
            <person name="Zavarzina D.G."/>
            <person name="Kublanov I.V."/>
            <person name="Merkel A.Y."/>
        </authorList>
    </citation>
    <scope>NUCLEOTIDE SEQUENCE</scope>
    <source>
        <strain evidence="3">09-Me</strain>
    </source>
</reference>
<dbReference type="PANTHER" id="PTHR36842:SF1">
    <property type="entry name" value="PROTEIN TOLB"/>
    <property type="match status" value="1"/>
</dbReference>
<dbReference type="SUPFAM" id="SSF82171">
    <property type="entry name" value="DPP6 N-terminal domain-like"/>
    <property type="match status" value="1"/>
</dbReference>
<dbReference type="Gene3D" id="2.40.160.50">
    <property type="entry name" value="membrane protein fhac: a member of the omp85/tpsb transporter family"/>
    <property type="match status" value="1"/>
</dbReference>
<evidence type="ECO:0000313" key="4">
    <source>
        <dbReference type="Proteomes" id="UP001221302"/>
    </source>
</evidence>
<evidence type="ECO:0000259" key="2">
    <source>
        <dbReference type="Pfam" id="PF13485"/>
    </source>
</evidence>
<dbReference type="InterPro" id="IPR011659">
    <property type="entry name" value="WD40"/>
</dbReference>
<name>A0AAE3NVB2_9BACT</name>
<evidence type="ECO:0000256" key="1">
    <source>
        <dbReference type="ARBA" id="ARBA00009820"/>
    </source>
</evidence>
<comment type="caution">
    <text evidence="3">The sequence shown here is derived from an EMBL/GenBank/DDBJ whole genome shotgun (WGS) entry which is preliminary data.</text>
</comment>
<dbReference type="AlphaFoldDB" id="A0AAE3NVB2"/>
<sequence length="1063" mass="121814">MKNMIIKIFLYTLSIVVLISNFTFAQFGQNKVNYKNYDWYFIQTKHFDIYFTKGGEKAAEFTAFEAEKALSNLQKVLNYEISNRISLIVYNSHNDFQETNVTDEYLSRGTGGFTEPFKNRVVFPFEGSYKKFQHVIAHELVHAVIRDLYYGGTIQNILSRGITLQLPIWFWEGTAEYLSQGWETNSDMFIRNAIMSDALPDIPQLDGYLAYRGGQSLFKFIADTYGREKIGELINKIQNLNGFEQALKSSIGIDLEELNERWKKSVKKEYWPDIKDYVDPDVFAKRLTNNRKDGGFYNASPSISPQGDKIAFISDRDIYLNVYIMDATDGKVIKKIVESGRTTDFEELSVLHPSLTWAPDNKRVALSLKSGGYDVITVINTETDEQTELPFELPGIESVNWSRDGKKIALVGQTNSQSDIFIYDFETKELTDLTSDLFSDTDPVWSPDNNYIYFSSDRGSFTDKIDNNFEIYKHNYKQLDIYSIHLSDKKIQRITNWENSDERYAAISSDGKDLIFVSDYNGINNIYRMKIENGSAFSKPIPITNSLSEINQISISANDKKLVFSSLYNLGYNIFMLTNPFEMKVESDTLKLTNYMSSILHPKNLIKKEAKPTLVKNEKEITSHDSTSVAIIDSTTNTKIFIGQYISKKDAKVDSVTSNYKRYVFTNNKSETDSARIEKRNKLFTEKLDDEGNFLVNKYKVNFSPDLVYANAGYSTLYGLLGTTILSFSDVLGNHRLIGQTSLQIDVKNSDYGLAYFYLKERLDLGFQAFHTARFLYRSTIFGDELYRFRNFGFIATASYPFDRFYRMDFGLSLLKVSSENLDNYFVPTESTTFLLPSLSFVHDNVLWGYTSPIEGTRYNITAFTDPGIVKSNQSFFSLTFDYRKYFRFWFDNSFVIRLTGGASLGGNAQRFFVGGTENWINRTFKTGGIPISSASDFAFLTPALPLRGYDYAEQMGTKYGLINLELRVPIIRYLLTGGLPLFFQNILGVAYLDAGSAWDNTGKLKFIGTNEFGNTVTKDLLLGTGVGFRVYMLFLWRIDIAWKYDLDKFSKPRYYFSIGLDF</sequence>
<dbReference type="Pfam" id="PF13485">
    <property type="entry name" value="Peptidase_MA_2"/>
    <property type="match status" value="1"/>
</dbReference>
<feature type="domain" description="Peptidase MA-like" evidence="2">
    <location>
        <begin position="66"/>
        <end position="267"/>
    </location>
</feature>
<dbReference type="InterPro" id="IPR039568">
    <property type="entry name" value="Peptidase_MA-like_dom"/>
</dbReference>
<dbReference type="Pfam" id="PF07676">
    <property type="entry name" value="PD40"/>
    <property type="match status" value="3"/>
</dbReference>
<dbReference type="RefSeq" id="WP_321534496.1">
    <property type="nucleotide sequence ID" value="NZ_JARGDL010000001.1"/>
</dbReference>
<proteinExistence type="inferred from homology"/>
<comment type="similarity">
    <text evidence="1">Belongs to the TolB family.</text>
</comment>
<accession>A0AAE3NVB2</accession>
<evidence type="ECO:0000313" key="3">
    <source>
        <dbReference type="EMBL" id="MDF1610731.1"/>
    </source>
</evidence>
<dbReference type="InterPro" id="IPR011042">
    <property type="entry name" value="6-blade_b-propeller_TolB-like"/>
</dbReference>
<dbReference type="Gene3D" id="2.120.10.30">
    <property type="entry name" value="TolB, C-terminal domain"/>
    <property type="match status" value="2"/>
</dbReference>
<protein>
    <submittedName>
        <fullName evidence="3">Peptidase MA family metallohydrolase</fullName>
    </submittedName>
</protein>
<keyword evidence="4" id="KW-1185">Reference proteome</keyword>
<dbReference type="Proteomes" id="UP001221302">
    <property type="component" value="Unassembled WGS sequence"/>
</dbReference>
<gene>
    <name evidence="3" type="ORF">P0M35_01090</name>
</gene>
<dbReference type="PANTHER" id="PTHR36842">
    <property type="entry name" value="PROTEIN TOLB HOMOLOG"/>
    <property type="match status" value="1"/>
</dbReference>